<proteinExistence type="predicted"/>
<gene>
    <name evidence="1" type="ORF">J8F10_03820</name>
</gene>
<comment type="caution">
    <text evidence="1">The sequence shown here is derived from an EMBL/GenBank/DDBJ whole genome shotgun (WGS) entry which is preliminary data.</text>
</comment>
<dbReference type="InterPro" id="IPR008969">
    <property type="entry name" value="CarboxyPept-like_regulatory"/>
</dbReference>
<dbReference type="RefSeq" id="WP_210652546.1">
    <property type="nucleotide sequence ID" value="NZ_JAGKQQ010000001.1"/>
</dbReference>
<dbReference type="InterPro" id="IPR008972">
    <property type="entry name" value="Cupredoxin"/>
</dbReference>
<dbReference type="EMBL" id="JAGKQQ010000001">
    <property type="protein sequence ID" value="MBP3954417.1"/>
    <property type="molecule type" value="Genomic_DNA"/>
</dbReference>
<accession>A0ABS5BLS3</accession>
<evidence type="ECO:0008006" key="3">
    <source>
        <dbReference type="Google" id="ProtNLM"/>
    </source>
</evidence>
<dbReference type="Proteomes" id="UP000676565">
    <property type="component" value="Unassembled WGS sequence"/>
</dbReference>
<evidence type="ECO:0000313" key="2">
    <source>
        <dbReference type="Proteomes" id="UP000676565"/>
    </source>
</evidence>
<dbReference type="SUPFAM" id="SSF49464">
    <property type="entry name" value="Carboxypeptidase regulatory domain-like"/>
    <property type="match status" value="1"/>
</dbReference>
<sequence length="290" mass="32259">MNTAKPQDYFPDRRQALRELALASSLGALLTHEVLWPDRGALAADPKAPAGDWGTVKGRIVWDDSAKLPEVREVDFEKAKVGGDDLKFFTSKGKVSYEDWIIDPKSKALQHVFVWLRPDSTDRNPDPLPVHADLKEAKAVEVVMDQEPMGYRPHALALRAGQTLVVKNTSPIFHSLVWTSDNNGDGNRAMPKDSEVKFEKLKAERIPMPFSCAPHPWEKAWVRVFDHPYFALTGPDGRFEIKLAPAGKRRLTVWQETLGFKGGTAGRFGQQVTVEAGATLDLGDLKVKPV</sequence>
<reference evidence="1 2" key="1">
    <citation type="submission" date="2021-04" db="EMBL/GenBank/DDBJ databases">
        <authorList>
            <person name="Ivanova A."/>
        </authorList>
    </citation>
    <scope>NUCLEOTIDE SEQUENCE [LARGE SCALE GENOMIC DNA]</scope>
    <source>
        <strain evidence="1 2">G18</strain>
    </source>
</reference>
<evidence type="ECO:0000313" key="1">
    <source>
        <dbReference type="EMBL" id="MBP3954417.1"/>
    </source>
</evidence>
<organism evidence="1 2">
    <name type="scientific">Gemmata palustris</name>
    <dbReference type="NCBI Taxonomy" id="2822762"/>
    <lineage>
        <taxon>Bacteria</taxon>
        <taxon>Pseudomonadati</taxon>
        <taxon>Planctomycetota</taxon>
        <taxon>Planctomycetia</taxon>
        <taxon>Gemmatales</taxon>
        <taxon>Gemmataceae</taxon>
        <taxon>Gemmata</taxon>
    </lineage>
</organism>
<dbReference type="SUPFAM" id="SSF49503">
    <property type="entry name" value="Cupredoxins"/>
    <property type="match status" value="1"/>
</dbReference>
<name>A0ABS5BLS3_9BACT</name>
<protein>
    <recommendedName>
        <fullName evidence="3">Cytochrome c-552/DMSO reductase-like haem-binding domain-containing protein</fullName>
    </recommendedName>
</protein>
<keyword evidence="2" id="KW-1185">Reference proteome</keyword>
<dbReference type="Gene3D" id="2.60.40.420">
    <property type="entry name" value="Cupredoxins - blue copper proteins"/>
    <property type="match status" value="1"/>
</dbReference>